<keyword evidence="4" id="KW-0539">Nucleus</keyword>
<dbReference type="CDD" id="cd07976">
    <property type="entry name" value="TFIIA_alpha_beta_like"/>
    <property type="match status" value="1"/>
</dbReference>
<dbReference type="Gene3D" id="1.10.287.100">
    <property type="match status" value="1"/>
</dbReference>
<proteinExistence type="inferred from homology"/>
<dbReference type="Pfam" id="PF03153">
    <property type="entry name" value="TFIIA"/>
    <property type="match status" value="2"/>
</dbReference>
<evidence type="ECO:0000256" key="3">
    <source>
        <dbReference type="ARBA" id="ARBA00023163"/>
    </source>
</evidence>
<comment type="similarity">
    <text evidence="2">Belongs to the TFIIA subunit 1 family.</text>
</comment>
<dbReference type="PANTHER" id="PTHR12694:SF8">
    <property type="entry name" value="TRANSCRIPTION INITIATION FACTOR IIA SUBUNIT 1"/>
    <property type="match status" value="1"/>
</dbReference>
<gene>
    <name evidence="6" type="ORF">L1049_016665</name>
</gene>
<evidence type="ECO:0000256" key="4">
    <source>
        <dbReference type="ARBA" id="ARBA00023242"/>
    </source>
</evidence>
<keyword evidence="3" id="KW-0804">Transcription</keyword>
<keyword evidence="7" id="KW-1185">Reference proteome</keyword>
<organism evidence="6 7">
    <name type="scientific">Liquidambar formosana</name>
    <name type="common">Formosan gum</name>
    <dbReference type="NCBI Taxonomy" id="63359"/>
    <lineage>
        <taxon>Eukaryota</taxon>
        <taxon>Viridiplantae</taxon>
        <taxon>Streptophyta</taxon>
        <taxon>Embryophyta</taxon>
        <taxon>Tracheophyta</taxon>
        <taxon>Spermatophyta</taxon>
        <taxon>Magnoliopsida</taxon>
        <taxon>eudicotyledons</taxon>
        <taxon>Gunneridae</taxon>
        <taxon>Pentapetalae</taxon>
        <taxon>Saxifragales</taxon>
        <taxon>Altingiaceae</taxon>
        <taxon>Liquidambar</taxon>
    </lineage>
</organism>
<feature type="region of interest" description="Disordered" evidence="5">
    <location>
        <begin position="289"/>
        <end position="338"/>
    </location>
</feature>
<evidence type="ECO:0000256" key="5">
    <source>
        <dbReference type="SAM" id="MobiDB-lite"/>
    </source>
</evidence>
<dbReference type="EMBL" id="JBBPBK010000003">
    <property type="protein sequence ID" value="KAK9288216.1"/>
    <property type="molecule type" value="Genomic_DNA"/>
</dbReference>
<dbReference type="GO" id="GO:0005672">
    <property type="term" value="C:transcription factor TFIIA complex"/>
    <property type="evidence" value="ECO:0007669"/>
    <property type="project" value="InterPro"/>
</dbReference>
<dbReference type="GO" id="GO:0006367">
    <property type="term" value="P:transcription initiation at RNA polymerase II promoter"/>
    <property type="evidence" value="ECO:0007669"/>
    <property type="project" value="InterPro"/>
</dbReference>
<dbReference type="AlphaFoldDB" id="A0AAP0RZK3"/>
<dbReference type="PANTHER" id="PTHR12694">
    <property type="entry name" value="TRANSCRIPTION INITIATION FACTOR IIA SUBUNIT 1"/>
    <property type="match status" value="1"/>
</dbReference>
<dbReference type="FunFam" id="2.30.18.10:FF:000005">
    <property type="entry name" value="transcription initiation factor IIA large subunit"/>
    <property type="match status" value="1"/>
</dbReference>
<evidence type="ECO:0000313" key="7">
    <source>
        <dbReference type="Proteomes" id="UP001415857"/>
    </source>
</evidence>
<dbReference type="Gene3D" id="2.30.18.10">
    <property type="entry name" value="Transcription factor IIA (TFIIA), beta-barrel domain"/>
    <property type="match status" value="1"/>
</dbReference>
<name>A0AAP0RZK3_LIQFO</name>
<dbReference type="InterPro" id="IPR009088">
    <property type="entry name" value="TFIIA_b-brl"/>
</dbReference>
<dbReference type="InterPro" id="IPR004855">
    <property type="entry name" value="TFIIA_asu/bsu"/>
</dbReference>
<evidence type="ECO:0000313" key="6">
    <source>
        <dbReference type="EMBL" id="KAK9288216.1"/>
    </source>
</evidence>
<dbReference type="SMART" id="SM01371">
    <property type="entry name" value="TFIIA"/>
    <property type="match status" value="1"/>
</dbReference>
<sequence length="385" mass="42510">MSNSVPTVYLHVVDNVVSKLREVVVNETGDDSVLGELQALWELKMMQCGVIKGPIERNSTPSGSGVPTPVHDLNVPYEGTGEYATPTADMLFTPTPLQTPMQTPLPVEPSQYQYSPAGQGEYGTASDTAADVKSGKMASYGQQPSPWPNQRPLGVDVNVAYEEAREEDGGGISEPQPPMKDFFTVPSGKRKRDELPSLFFPNGYIPQQDGSGDVFLECSLHQKVPTAKNSSNDVHVENLQEALKYQQRKKADASIASMIKMKQVVLTIPQHDGFDDVYDDVVRTEDYNTPSCYDTLPGNDVGSLKPTKGEAIEDDEPPLNEDDDEDDLDDLEQGDEEPSINDLVLAQFEKVNRTKSRWKCILKDGIMRLNDKDVLFTKANGEFDF</sequence>
<protein>
    <submittedName>
        <fullName evidence="6">Uncharacterized protein</fullName>
    </submittedName>
</protein>
<comment type="subcellular location">
    <subcellularLocation>
        <location evidence="1">Nucleus</location>
    </subcellularLocation>
</comment>
<comment type="caution">
    <text evidence="6">The sequence shown here is derived from an EMBL/GenBank/DDBJ whole genome shotgun (WGS) entry which is preliminary data.</text>
</comment>
<dbReference type="Proteomes" id="UP001415857">
    <property type="component" value="Unassembled WGS sequence"/>
</dbReference>
<dbReference type="SUPFAM" id="SSF47396">
    <property type="entry name" value="Transcription factor IIA (TFIIA), alpha-helical domain"/>
    <property type="match status" value="1"/>
</dbReference>
<reference evidence="6 7" key="1">
    <citation type="journal article" date="2024" name="Plant J.">
        <title>Genome sequences and population genomics reveal climatic adaptation and genomic divergence between two closely related sweetgum species.</title>
        <authorList>
            <person name="Xu W.Q."/>
            <person name="Ren C.Q."/>
            <person name="Zhang X.Y."/>
            <person name="Comes H.P."/>
            <person name="Liu X.H."/>
            <person name="Li Y.G."/>
            <person name="Kettle C.J."/>
            <person name="Jalonen R."/>
            <person name="Gaisberger H."/>
            <person name="Ma Y.Z."/>
            <person name="Qiu Y.X."/>
        </authorList>
    </citation>
    <scope>NUCLEOTIDE SEQUENCE [LARGE SCALE GENOMIC DNA]</scope>
    <source>
        <strain evidence="6">Hangzhou</strain>
    </source>
</reference>
<feature type="compositionally biased region" description="Acidic residues" evidence="5">
    <location>
        <begin position="312"/>
        <end position="338"/>
    </location>
</feature>
<accession>A0AAP0RZK3</accession>
<evidence type="ECO:0000256" key="1">
    <source>
        <dbReference type="ARBA" id="ARBA00004123"/>
    </source>
</evidence>
<dbReference type="SUPFAM" id="SSF50784">
    <property type="entry name" value="Transcription factor IIA (TFIIA), beta-barrel domain"/>
    <property type="match status" value="1"/>
</dbReference>
<evidence type="ECO:0000256" key="2">
    <source>
        <dbReference type="ARBA" id="ARBA00010059"/>
    </source>
</evidence>